<dbReference type="GO" id="GO:0005886">
    <property type="term" value="C:plasma membrane"/>
    <property type="evidence" value="ECO:0007669"/>
    <property type="project" value="UniProtKB-SubCell"/>
</dbReference>
<evidence type="ECO:0000259" key="12">
    <source>
        <dbReference type="PROSITE" id="PS50198"/>
    </source>
</evidence>
<evidence type="ECO:0000256" key="4">
    <source>
        <dbReference type="ARBA" id="ARBA00022692"/>
    </source>
</evidence>
<dbReference type="OrthoDB" id="9812372at2"/>
<dbReference type="Gene3D" id="1.10.4030.10">
    <property type="entry name" value="Porin chaperone SurA, peptide-binding domain"/>
    <property type="match status" value="1"/>
</dbReference>
<evidence type="ECO:0000256" key="7">
    <source>
        <dbReference type="ARBA" id="ARBA00023186"/>
    </source>
</evidence>
<dbReference type="InterPro" id="IPR046357">
    <property type="entry name" value="PPIase_dom_sf"/>
</dbReference>
<keyword evidence="6" id="KW-0472">Membrane</keyword>
<keyword evidence="5" id="KW-1133">Transmembrane helix</keyword>
<evidence type="ECO:0000256" key="3">
    <source>
        <dbReference type="ARBA" id="ARBA00022519"/>
    </source>
</evidence>
<keyword evidence="11" id="KW-0697">Rotamase</keyword>
<organism evidence="13 14">
    <name type="scientific">Pseudaquabacterium pictum</name>
    <dbReference type="NCBI Taxonomy" id="2315236"/>
    <lineage>
        <taxon>Bacteria</taxon>
        <taxon>Pseudomonadati</taxon>
        <taxon>Pseudomonadota</taxon>
        <taxon>Betaproteobacteria</taxon>
        <taxon>Burkholderiales</taxon>
        <taxon>Sphaerotilaceae</taxon>
        <taxon>Pseudaquabacterium</taxon>
    </lineage>
</organism>
<dbReference type="InterPro" id="IPR000297">
    <property type="entry name" value="PPIase_PpiC"/>
</dbReference>
<dbReference type="Pfam" id="PF13616">
    <property type="entry name" value="Rotamase_3"/>
    <property type="match status" value="1"/>
</dbReference>
<feature type="domain" description="PpiC" evidence="12">
    <location>
        <begin position="265"/>
        <end position="368"/>
    </location>
</feature>
<dbReference type="InterPro" id="IPR027304">
    <property type="entry name" value="Trigger_fact/SurA_dom_sf"/>
</dbReference>
<dbReference type="Gene3D" id="3.10.50.40">
    <property type="match status" value="1"/>
</dbReference>
<comment type="similarity">
    <text evidence="8">Belongs to the PpiD chaperone family.</text>
</comment>
<evidence type="ECO:0000256" key="11">
    <source>
        <dbReference type="PROSITE-ProRule" id="PRU00278"/>
    </source>
</evidence>
<keyword evidence="11 13" id="KW-0413">Isomerase</keyword>
<proteinExistence type="inferred from homology"/>
<evidence type="ECO:0000256" key="10">
    <source>
        <dbReference type="ARBA" id="ARBA00042775"/>
    </source>
</evidence>
<evidence type="ECO:0000256" key="9">
    <source>
        <dbReference type="ARBA" id="ARBA00040743"/>
    </source>
</evidence>
<reference evidence="14" key="1">
    <citation type="submission" date="2019-03" db="EMBL/GenBank/DDBJ databases">
        <title>Aquabacterium pictum sp.nov., the first bacteriochlorophyll a-containing freshwater bacterium in the genus Aquabacterium of the class Betaproteobacteria.</title>
        <authorList>
            <person name="Hirose S."/>
            <person name="Tank M."/>
            <person name="Hara E."/>
            <person name="Tamaki H."/>
            <person name="Takaichi S."/>
            <person name="Haruta S."/>
            <person name="Hanada S."/>
        </authorList>
    </citation>
    <scope>NUCLEOTIDE SEQUENCE [LARGE SCALE GENOMIC DNA]</scope>
    <source>
        <strain evidence="14">W35</strain>
    </source>
</reference>
<keyword evidence="2" id="KW-1003">Cell membrane</keyword>
<sequence>MFDFVRKHNRLFLGLILILILPSFVVFGIQGYSGMTEGANAAVAHVNGQKITQAEWDASHQEQAQRVRQQRPEIDPKLLDSPEARAQTLDALVRERVLAVASDKLHIAVSNERLQRLFVTDPQFAMLRNADNSINKDLISAQGMSVAAFEQRLRQDLTLQQVQGGITGSVLAAAAPVNQALDALLQRREIRFTRFNAPDYLAKVAPTDADIEAYYKQNEASFRAPEQASIEYVVLDLAVLKKTVAVPEEDLRKYYTENASRYTAAEERRARHILVQAAKDAPADVKQKAKAKADGLLAEARKNPAGFAELAKKNSDDPGSAPNGGDLDFFGRGAMVKPFEDAAFAMKPGEISNVVESDFGYHIIQLEAVRGGEKKPFEAVRAAIEEEVRQQGATQKWAEAAEQFTNTVYEQADSLQPVIDKLKLEKKTATVRRQPLPGASGPLVSAKLLDAVFGNDAIKNKRNTDAVETGPNQLTSARVLQHQPARTLPLAEVRDQVRQRLVASQAEALARKDGEARLAQLKADPANAATAGSLTGPAVVSRAQPGDLSRTALEAVLAADATKLPAVVGVALPGEGYLVARIDKLMPRDIQPEENTALKGQYAQAWARAEAEAYYRALSTRYKVSKQVDPVAAAAAASAPKP</sequence>
<keyword evidence="4" id="KW-0812">Transmembrane</keyword>
<name>A0A480APG9_9BURK</name>
<dbReference type="AlphaFoldDB" id="A0A480APG9"/>
<dbReference type="Proteomes" id="UP000301751">
    <property type="component" value="Unassembled WGS sequence"/>
</dbReference>
<protein>
    <recommendedName>
        <fullName evidence="9">Periplasmic chaperone PpiD</fullName>
    </recommendedName>
    <alternativeName>
        <fullName evidence="10">Periplasmic folding chaperone</fullName>
    </alternativeName>
</protein>
<keyword evidence="14" id="KW-1185">Reference proteome</keyword>
<dbReference type="SUPFAM" id="SSF54534">
    <property type="entry name" value="FKBP-like"/>
    <property type="match status" value="1"/>
</dbReference>
<dbReference type="SUPFAM" id="SSF109998">
    <property type="entry name" value="Triger factor/SurA peptide-binding domain-like"/>
    <property type="match status" value="1"/>
</dbReference>
<dbReference type="GO" id="GO:0003755">
    <property type="term" value="F:peptidyl-prolyl cis-trans isomerase activity"/>
    <property type="evidence" value="ECO:0007669"/>
    <property type="project" value="UniProtKB-KW"/>
</dbReference>
<dbReference type="PANTHER" id="PTHR47529:SF1">
    <property type="entry name" value="PERIPLASMIC CHAPERONE PPID"/>
    <property type="match status" value="1"/>
</dbReference>
<evidence type="ECO:0000313" key="13">
    <source>
        <dbReference type="EMBL" id="GCL63351.1"/>
    </source>
</evidence>
<evidence type="ECO:0000256" key="6">
    <source>
        <dbReference type="ARBA" id="ARBA00023136"/>
    </source>
</evidence>
<dbReference type="Pfam" id="PF13624">
    <property type="entry name" value="SurA_N_3"/>
    <property type="match status" value="1"/>
</dbReference>
<dbReference type="PROSITE" id="PS50198">
    <property type="entry name" value="PPIC_PPIASE_2"/>
    <property type="match status" value="1"/>
</dbReference>
<dbReference type="InterPro" id="IPR052029">
    <property type="entry name" value="PpiD_chaperone"/>
</dbReference>
<comment type="subcellular location">
    <subcellularLocation>
        <location evidence="1">Cell inner membrane</location>
        <topology evidence="1">Single-pass type II membrane protein</topology>
        <orientation evidence="1">Periplasmic side</orientation>
    </subcellularLocation>
</comment>
<dbReference type="EMBL" id="BJCL01000005">
    <property type="protein sequence ID" value="GCL63351.1"/>
    <property type="molecule type" value="Genomic_DNA"/>
</dbReference>
<dbReference type="PANTHER" id="PTHR47529">
    <property type="entry name" value="PEPTIDYL-PROLYL CIS-TRANS ISOMERASE D"/>
    <property type="match status" value="1"/>
</dbReference>
<evidence type="ECO:0000256" key="8">
    <source>
        <dbReference type="ARBA" id="ARBA00038408"/>
    </source>
</evidence>
<dbReference type="RefSeq" id="WP_137733086.1">
    <property type="nucleotide sequence ID" value="NZ_BJCL01000005.1"/>
</dbReference>
<evidence type="ECO:0000313" key="14">
    <source>
        <dbReference type="Proteomes" id="UP000301751"/>
    </source>
</evidence>
<keyword evidence="3" id="KW-0997">Cell inner membrane</keyword>
<evidence type="ECO:0000256" key="1">
    <source>
        <dbReference type="ARBA" id="ARBA00004382"/>
    </source>
</evidence>
<accession>A0A480APG9</accession>
<evidence type="ECO:0000256" key="5">
    <source>
        <dbReference type="ARBA" id="ARBA00022989"/>
    </source>
</evidence>
<keyword evidence="7" id="KW-0143">Chaperone</keyword>
<gene>
    <name evidence="13" type="ORF">AQPW35_24320</name>
</gene>
<evidence type="ECO:0000256" key="2">
    <source>
        <dbReference type="ARBA" id="ARBA00022475"/>
    </source>
</evidence>
<comment type="caution">
    <text evidence="13">The sequence shown here is derived from an EMBL/GenBank/DDBJ whole genome shotgun (WGS) entry which is preliminary data.</text>
</comment>